<organism evidence="4 5">
    <name type="scientific">Bradyrhizobium valentinum</name>
    <dbReference type="NCBI Taxonomy" id="1518501"/>
    <lineage>
        <taxon>Bacteria</taxon>
        <taxon>Pseudomonadati</taxon>
        <taxon>Pseudomonadota</taxon>
        <taxon>Alphaproteobacteria</taxon>
        <taxon>Hyphomicrobiales</taxon>
        <taxon>Nitrobacteraceae</taxon>
        <taxon>Bradyrhizobium</taxon>
    </lineage>
</organism>
<dbReference type="AlphaFoldDB" id="A0A0R3KNU5"/>
<dbReference type="SUPFAM" id="SSF53850">
    <property type="entry name" value="Periplasmic binding protein-like II"/>
    <property type="match status" value="1"/>
</dbReference>
<accession>A0A0R3KNU5</accession>
<evidence type="ECO:0000256" key="1">
    <source>
        <dbReference type="ARBA" id="ARBA00022729"/>
    </source>
</evidence>
<keyword evidence="1 2" id="KW-0732">Signal</keyword>
<dbReference type="InterPro" id="IPR001638">
    <property type="entry name" value="Solute-binding_3/MltF_N"/>
</dbReference>
<feature type="signal peptide" evidence="2">
    <location>
        <begin position="1"/>
        <end position="27"/>
    </location>
</feature>
<protein>
    <submittedName>
        <fullName evidence="4">Amino acid ABC transporter</fullName>
    </submittedName>
</protein>
<comment type="caution">
    <text evidence="4">The sequence shown here is derived from an EMBL/GenBank/DDBJ whole genome shotgun (WGS) entry which is preliminary data.</text>
</comment>
<dbReference type="STRING" id="1518501.CQ10_04800"/>
<dbReference type="EMBL" id="LLXX01000119">
    <property type="protein sequence ID" value="KRR05211.1"/>
    <property type="molecule type" value="Genomic_DNA"/>
</dbReference>
<dbReference type="SMART" id="SM00062">
    <property type="entry name" value="PBPb"/>
    <property type="match status" value="1"/>
</dbReference>
<dbReference type="RefSeq" id="WP_057851768.1">
    <property type="nucleotide sequence ID" value="NZ_LLXX01000119.1"/>
</dbReference>
<proteinExistence type="predicted"/>
<dbReference type="PANTHER" id="PTHR35936">
    <property type="entry name" value="MEMBRANE-BOUND LYTIC MUREIN TRANSGLYCOSYLASE F"/>
    <property type="match status" value="1"/>
</dbReference>
<evidence type="ECO:0000313" key="4">
    <source>
        <dbReference type="EMBL" id="KRR05211.1"/>
    </source>
</evidence>
<sequence>MIGNRKILSSALAACCLVLLAARPAQADLLDAITQAKKIRISTDLAIPPSGMMDSSMKPTGSDVEVAQLLAKDWGLELEFIQTTGATRIPNVQTGKADIIISTLSVTPERAKVIDFSKRYATLQSDIGCLKSLNVKDWPDLKDKTVGVSRGTTQDTMLSNMKDKELKIARYDDDATEVTAAVSGQVDCVGTSATIINQIGVKNPARIFESKIPLASFDLAIGLKKGEPRLLDKLNAWITENVKNGKLNAIYKKFHGVELPPDMRG</sequence>
<reference evidence="4 5" key="1">
    <citation type="submission" date="2014-03" db="EMBL/GenBank/DDBJ databases">
        <title>Bradyrhizobium valentinum sp. nov., isolated from effective nodules of Lupinus mariae-josephae, a lupine endemic of basic-lime soils in Eastern Spain.</title>
        <authorList>
            <person name="Duran D."/>
            <person name="Rey L."/>
            <person name="Navarro A."/>
            <person name="Busquets A."/>
            <person name="Imperial J."/>
            <person name="Ruiz-Argueso T."/>
        </authorList>
    </citation>
    <scope>NUCLEOTIDE SEQUENCE [LARGE SCALE GENOMIC DNA]</scope>
    <source>
        <strain evidence="4 5">LmjM3</strain>
    </source>
</reference>
<evidence type="ECO:0000259" key="3">
    <source>
        <dbReference type="SMART" id="SM00062"/>
    </source>
</evidence>
<dbReference type="Pfam" id="PF00497">
    <property type="entry name" value="SBP_bac_3"/>
    <property type="match status" value="1"/>
</dbReference>
<dbReference type="Gene3D" id="3.40.190.10">
    <property type="entry name" value="Periplasmic binding protein-like II"/>
    <property type="match status" value="2"/>
</dbReference>
<gene>
    <name evidence="4" type="ORF">CP49_01135</name>
</gene>
<feature type="chain" id="PRO_5009796806" evidence="2">
    <location>
        <begin position="28"/>
        <end position="265"/>
    </location>
</feature>
<evidence type="ECO:0000256" key="2">
    <source>
        <dbReference type="SAM" id="SignalP"/>
    </source>
</evidence>
<dbReference type="PANTHER" id="PTHR35936:SF17">
    <property type="entry name" value="ARGININE-BINDING EXTRACELLULAR PROTEIN ARTP"/>
    <property type="match status" value="1"/>
</dbReference>
<evidence type="ECO:0000313" key="5">
    <source>
        <dbReference type="Proteomes" id="UP000051913"/>
    </source>
</evidence>
<dbReference type="Proteomes" id="UP000051913">
    <property type="component" value="Unassembled WGS sequence"/>
</dbReference>
<feature type="domain" description="Solute-binding protein family 3/N-terminal" evidence="3">
    <location>
        <begin position="38"/>
        <end position="258"/>
    </location>
</feature>
<keyword evidence="5" id="KW-1185">Reference proteome</keyword>
<name>A0A0R3KNU5_9BRAD</name>